<keyword evidence="1" id="KW-0812">Transmembrane</keyword>
<reference evidence="2" key="1">
    <citation type="submission" date="2020-05" db="EMBL/GenBank/DDBJ databases">
        <authorList>
            <person name="Chiriac C."/>
            <person name="Salcher M."/>
            <person name="Ghai R."/>
            <person name="Kavagutti S V."/>
        </authorList>
    </citation>
    <scope>NUCLEOTIDE SEQUENCE</scope>
</reference>
<dbReference type="EMBL" id="CAFBME010000001">
    <property type="protein sequence ID" value="CAB4887550.1"/>
    <property type="molecule type" value="Genomic_DNA"/>
</dbReference>
<dbReference type="Pfam" id="PF11292">
    <property type="entry name" value="DUF3093"/>
    <property type="match status" value="1"/>
</dbReference>
<sequence length="160" mass="17877">MNKSARHKDKSYGVALFHESMRAPIWVIAFLFFLMGSLSLAVWAAVGNLPTLLLSLIELLIIASYVRATTLEITVTKGWFLVGPAAIERAFVHSFEILDAPTMRRARGVELDPAAYLAIRYWIPTGIKAAIRDPKDPTPYWLVSSKRADELAKILNLAEH</sequence>
<keyword evidence="1" id="KW-1133">Transmembrane helix</keyword>
<accession>A0A6J7F380</accession>
<feature type="transmembrane region" description="Helical" evidence="1">
    <location>
        <begin position="25"/>
        <end position="46"/>
    </location>
</feature>
<protein>
    <submittedName>
        <fullName evidence="2">Unannotated protein</fullName>
    </submittedName>
</protein>
<dbReference type="InterPro" id="IPR021443">
    <property type="entry name" value="DUF3093"/>
</dbReference>
<evidence type="ECO:0000313" key="2">
    <source>
        <dbReference type="EMBL" id="CAB4887550.1"/>
    </source>
</evidence>
<evidence type="ECO:0000256" key="1">
    <source>
        <dbReference type="SAM" id="Phobius"/>
    </source>
</evidence>
<proteinExistence type="predicted"/>
<gene>
    <name evidence="2" type="ORF">UFOPK3555_00044</name>
</gene>
<organism evidence="2">
    <name type="scientific">freshwater metagenome</name>
    <dbReference type="NCBI Taxonomy" id="449393"/>
    <lineage>
        <taxon>unclassified sequences</taxon>
        <taxon>metagenomes</taxon>
        <taxon>ecological metagenomes</taxon>
    </lineage>
</organism>
<dbReference type="AlphaFoldDB" id="A0A6J7F380"/>
<name>A0A6J7F380_9ZZZZ</name>
<keyword evidence="1" id="KW-0472">Membrane</keyword>